<evidence type="ECO:0000256" key="2">
    <source>
        <dbReference type="ARBA" id="ARBA00010231"/>
    </source>
</evidence>
<evidence type="ECO:0000313" key="10">
    <source>
        <dbReference type="EMBL" id="MBD3323901.1"/>
    </source>
</evidence>
<dbReference type="Proteomes" id="UP000649604">
    <property type="component" value="Unassembled WGS sequence"/>
</dbReference>
<comment type="caution">
    <text evidence="10">The sequence shown here is derived from an EMBL/GenBank/DDBJ whole genome shotgun (WGS) entry which is preliminary data.</text>
</comment>
<evidence type="ECO:0000256" key="3">
    <source>
        <dbReference type="ARBA" id="ARBA00022553"/>
    </source>
</evidence>
<dbReference type="InterPro" id="IPR016055">
    <property type="entry name" value="A-D-PHexomutase_a/b/a-I/II/III"/>
</dbReference>
<dbReference type="EMBL" id="WJJP01000154">
    <property type="protein sequence ID" value="MBD3323901.1"/>
    <property type="molecule type" value="Genomic_DNA"/>
</dbReference>
<organism evidence="10 11">
    <name type="scientific">candidate division KSB3 bacterium</name>
    <dbReference type="NCBI Taxonomy" id="2044937"/>
    <lineage>
        <taxon>Bacteria</taxon>
        <taxon>candidate division KSB3</taxon>
    </lineage>
</organism>
<feature type="domain" description="Alpha-D-phosphohexomutase alpha/beta/alpha" evidence="7">
    <location>
        <begin position="3"/>
        <end position="112"/>
    </location>
</feature>
<dbReference type="Pfam" id="PF02879">
    <property type="entry name" value="PGM_PMM_II"/>
    <property type="match status" value="1"/>
</dbReference>
<evidence type="ECO:0000259" key="9">
    <source>
        <dbReference type="Pfam" id="PF02880"/>
    </source>
</evidence>
<name>A0A9D5JTV5_9BACT</name>
<dbReference type="GO" id="GO:0016868">
    <property type="term" value="F:intramolecular phosphotransferase activity"/>
    <property type="evidence" value="ECO:0007669"/>
    <property type="project" value="InterPro"/>
</dbReference>
<dbReference type="InterPro" id="IPR005845">
    <property type="entry name" value="A-D-PHexomutase_a/b/a-II"/>
</dbReference>
<dbReference type="InterPro" id="IPR036900">
    <property type="entry name" value="A-D-PHexomutase_C_sf"/>
</dbReference>
<dbReference type="Gene3D" id="3.40.120.10">
    <property type="entry name" value="Alpha-D-Glucose-1,6-Bisphosphate, subunit A, domain 3"/>
    <property type="match status" value="3"/>
</dbReference>
<feature type="domain" description="Alpha-D-phosphohexomutase alpha/beta/alpha" evidence="9">
    <location>
        <begin position="239"/>
        <end position="344"/>
    </location>
</feature>
<evidence type="ECO:0000256" key="6">
    <source>
        <dbReference type="ARBA" id="ARBA00023235"/>
    </source>
</evidence>
<accession>A0A9D5JTV5</accession>
<dbReference type="GO" id="GO:0005975">
    <property type="term" value="P:carbohydrate metabolic process"/>
    <property type="evidence" value="ECO:0007669"/>
    <property type="project" value="InterPro"/>
</dbReference>
<comment type="similarity">
    <text evidence="2">Belongs to the phosphohexose mutase family.</text>
</comment>
<proteinExistence type="inferred from homology"/>
<dbReference type="PANTHER" id="PTHR43771:SF1">
    <property type="entry name" value="PHOSPHOMANNOMUTASE"/>
    <property type="match status" value="1"/>
</dbReference>
<sequence>MLAMDFASAFGTYIESGAVVLGRDTRRTGERLRSSVIAGLLATGISIHDVGIVPTPVLQHVLTQHHAQGGISISGPSVGAEWKALKFFGADGAPLNTYQHEELLDIFHNGSFAYAPWDHLGRLSSDASALQAYAASLHAFLDTDAIRERQFKIVIDCCNGTASQFVDALFTAMGCDVVAIHNEPSPDAIYTPLPVEKNTQAVCQIVKPLRADAGFYFNLDSTSLVVISEQGVSLGDECTFALLTDYLLSENPGKPVVTNVSTTSLIDDLAQTYGSVVSRCRIGQQYIIERMRSISAVFGGEGSGGAALPAFLYGFDGILSMGLVLQMLAQKQTSLSDIVCSFPKYTIKKDFVRCPVYLFHAILRRIAELFSARPIDLTDGVKIFFDAGWLHIRPSRNEPIMRIIAESQDAEEAEHFLQLGKQEVRKLIV</sequence>
<dbReference type="PANTHER" id="PTHR43771">
    <property type="entry name" value="PHOSPHOMANNOMUTASE"/>
    <property type="match status" value="1"/>
</dbReference>
<dbReference type="Pfam" id="PF02878">
    <property type="entry name" value="PGM_PMM_I"/>
    <property type="match status" value="1"/>
</dbReference>
<evidence type="ECO:0000259" key="7">
    <source>
        <dbReference type="Pfam" id="PF02878"/>
    </source>
</evidence>
<keyword evidence="5" id="KW-0460">Magnesium</keyword>
<evidence type="ECO:0000256" key="1">
    <source>
        <dbReference type="ARBA" id="ARBA00001946"/>
    </source>
</evidence>
<dbReference type="GO" id="GO:0046872">
    <property type="term" value="F:metal ion binding"/>
    <property type="evidence" value="ECO:0007669"/>
    <property type="project" value="UniProtKB-KW"/>
</dbReference>
<dbReference type="SUPFAM" id="SSF55957">
    <property type="entry name" value="Phosphoglucomutase, C-terminal domain"/>
    <property type="match status" value="1"/>
</dbReference>
<feature type="domain" description="Alpha-D-phosphohexomutase alpha/beta/alpha" evidence="8">
    <location>
        <begin position="132"/>
        <end position="231"/>
    </location>
</feature>
<dbReference type="Gene3D" id="3.30.310.50">
    <property type="entry name" value="Alpha-D-phosphohexomutase, C-terminal domain"/>
    <property type="match status" value="1"/>
</dbReference>
<dbReference type="InterPro" id="IPR005846">
    <property type="entry name" value="A-D-PHexomutase_a/b/a-III"/>
</dbReference>
<evidence type="ECO:0000256" key="4">
    <source>
        <dbReference type="ARBA" id="ARBA00022723"/>
    </source>
</evidence>
<dbReference type="Pfam" id="PF02880">
    <property type="entry name" value="PGM_PMM_III"/>
    <property type="match status" value="1"/>
</dbReference>
<keyword evidence="6" id="KW-0413">Isomerase</keyword>
<dbReference type="InterPro" id="IPR005844">
    <property type="entry name" value="A-D-PHexomutase_a/b/a-I"/>
</dbReference>
<dbReference type="AlphaFoldDB" id="A0A9D5JTV5"/>
<gene>
    <name evidence="10" type="ORF">GF339_04910</name>
</gene>
<comment type="cofactor">
    <cofactor evidence="1">
        <name>Mg(2+)</name>
        <dbReference type="ChEBI" id="CHEBI:18420"/>
    </cofactor>
</comment>
<evidence type="ECO:0000313" key="11">
    <source>
        <dbReference type="Proteomes" id="UP000649604"/>
    </source>
</evidence>
<protein>
    <recommendedName>
        <fullName evidence="12">Phosphoglucosamine mutase</fullName>
    </recommendedName>
</protein>
<evidence type="ECO:0000256" key="5">
    <source>
        <dbReference type="ARBA" id="ARBA00022842"/>
    </source>
</evidence>
<reference evidence="10" key="1">
    <citation type="submission" date="2019-11" db="EMBL/GenBank/DDBJ databases">
        <title>Microbial mats filling the niche in hypersaline microbial mats.</title>
        <authorList>
            <person name="Wong H.L."/>
            <person name="Macleod F.I."/>
            <person name="White R.A. III"/>
            <person name="Burns B.P."/>
        </authorList>
    </citation>
    <scope>NUCLEOTIDE SEQUENCE</scope>
    <source>
        <strain evidence="10">Rbin_158</strain>
    </source>
</reference>
<evidence type="ECO:0008006" key="12">
    <source>
        <dbReference type="Google" id="ProtNLM"/>
    </source>
</evidence>
<keyword evidence="3" id="KW-0597">Phosphoprotein</keyword>
<evidence type="ECO:0000259" key="8">
    <source>
        <dbReference type="Pfam" id="PF02879"/>
    </source>
</evidence>
<keyword evidence="4" id="KW-0479">Metal-binding</keyword>
<dbReference type="SUPFAM" id="SSF53738">
    <property type="entry name" value="Phosphoglucomutase, first 3 domains"/>
    <property type="match status" value="3"/>
</dbReference>